<dbReference type="OrthoDB" id="648959at2"/>
<evidence type="ECO:0000259" key="1">
    <source>
        <dbReference type="Pfam" id="PF00882"/>
    </source>
</evidence>
<feature type="domain" description="Phospholipase C/D" evidence="1">
    <location>
        <begin position="32"/>
        <end position="205"/>
    </location>
</feature>
<proteinExistence type="predicted"/>
<dbReference type="KEGG" id="mgin:FRZ54_03315"/>
<organism evidence="2 3">
    <name type="scientific">Mucilaginibacter ginsenosidivorans</name>
    <dbReference type="NCBI Taxonomy" id="398053"/>
    <lineage>
        <taxon>Bacteria</taxon>
        <taxon>Pseudomonadati</taxon>
        <taxon>Bacteroidota</taxon>
        <taxon>Sphingobacteriia</taxon>
        <taxon>Sphingobacteriales</taxon>
        <taxon>Sphingobacteriaceae</taxon>
        <taxon>Mucilaginibacter</taxon>
    </lineage>
</organism>
<protein>
    <submittedName>
        <fullName evidence="2">Zinc dependent phospholipase C family protein</fullName>
    </submittedName>
</protein>
<dbReference type="Proteomes" id="UP000321479">
    <property type="component" value="Chromosome"/>
</dbReference>
<accession>A0A5B8URF5</accession>
<evidence type="ECO:0000313" key="2">
    <source>
        <dbReference type="EMBL" id="QEC61650.1"/>
    </source>
</evidence>
<name>A0A5B8URF5_9SPHI</name>
<dbReference type="Pfam" id="PF00882">
    <property type="entry name" value="Zn_dep_PLPC"/>
    <property type="match status" value="1"/>
</dbReference>
<dbReference type="InterPro" id="IPR029002">
    <property type="entry name" value="PLPC/GPLD1"/>
</dbReference>
<reference evidence="2 3" key="1">
    <citation type="journal article" date="2017" name="Curr. Microbiol.">
        <title>Mucilaginibacter ginsenosidivorans sp. nov., Isolated from Soil of Ginseng Field.</title>
        <authorList>
            <person name="Kim M.M."/>
            <person name="Siddiqi M.Z."/>
            <person name="Im W.T."/>
        </authorList>
    </citation>
    <scope>NUCLEOTIDE SEQUENCE [LARGE SCALE GENOMIC DNA]</scope>
    <source>
        <strain evidence="2 3">Gsoil 3017</strain>
    </source>
</reference>
<dbReference type="AlphaFoldDB" id="A0A5B8URF5"/>
<dbReference type="RefSeq" id="WP_147030227.1">
    <property type="nucleotide sequence ID" value="NZ_CP042436.1"/>
</dbReference>
<evidence type="ECO:0000313" key="3">
    <source>
        <dbReference type="Proteomes" id="UP000321479"/>
    </source>
</evidence>
<dbReference type="EMBL" id="CP042436">
    <property type="protein sequence ID" value="QEC61650.1"/>
    <property type="molecule type" value="Genomic_DNA"/>
</dbReference>
<gene>
    <name evidence="2" type="ORF">FRZ54_03315</name>
</gene>
<sequence>MKLQCFLRYLLLTVSLGIILPISSKAYSVFAHLAIIDASWKPSLVPLLKEKYPNATEDELRVAHSYAYGGSLMPDLGYFPFGSVYFTNLAHYVRTGDFITNLIGQSKNINEYALALGALSHYLTDEYGHSLATNVAEPIVYPVIGKKFGKLVTYEQAPIYHSRMEFGFDVLQVARGNYASQEYHDFIGFNVSKPLLERAFLMTYGLDLDDVFNGKLDLTISTFRWSVRTLLPGLTRTAWSMKKAEIMKANPAMNSRKFHARIKRKEYFHDYGRDRERPNLRTRITAFIIKILPKVGPLKALKFTTPGPEGEKLFIKSFDTVMVCYRQDLQKLLRHEDLSLRDINFDTGMPTTPGEYAIADQTYSQILIQLQEKKFKNLTVPLRQNILAYYNKPDTTTKSNEHKEYKIDWEKTYLALQQIRTAKTTAIDSLKFPPDTSGSKIAAGTVK</sequence>
<keyword evidence="3" id="KW-1185">Reference proteome</keyword>